<evidence type="ECO:0000313" key="2">
    <source>
        <dbReference type="Proteomes" id="UP001064971"/>
    </source>
</evidence>
<dbReference type="RefSeq" id="WP_264775122.1">
    <property type="nucleotide sequence ID" value="NZ_AP026560.1"/>
</dbReference>
<keyword evidence="2" id="KW-1185">Reference proteome</keyword>
<reference evidence="1" key="1">
    <citation type="submission" date="2022-07" db="EMBL/GenBank/DDBJ databases">
        <title>Complete Genome Sequence of the Radioresistant Bacterium Deinococcus aetherius ST0316, Isolated from the Air Dust collected in Lower Stratosphere above Japan.</title>
        <authorList>
            <person name="Satoh K."/>
            <person name="Hagiwara K."/>
            <person name="Katsumata K."/>
            <person name="Kubo A."/>
            <person name="Yokobori S."/>
            <person name="Yamagishi A."/>
            <person name="Oono Y."/>
            <person name="Narumi I."/>
        </authorList>
    </citation>
    <scope>NUCLEOTIDE SEQUENCE</scope>
    <source>
        <strain evidence="1">ST0316</strain>
    </source>
</reference>
<accession>A0ABM8AFJ5</accession>
<protein>
    <submittedName>
        <fullName evidence="1">Uncharacterized protein</fullName>
    </submittedName>
</protein>
<evidence type="ECO:0000313" key="1">
    <source>
        <dbReference type="EMBL" id="BDP42426.1"/>
    </source>
</evidence>
<name>A0ABM8AFJ5_9DEIO</name>
<sequence>MSPVPLPPADLARLLEGAQGGPRYSVRVALAMIDGQPPPRVAALVSRLTASKRALWGRIADVTGTLPPPDDAGLTRLAEWEVGAAGALLPEHLSLWVEPGVTVENLLLEHVREVVWTAGMIATYGERVRMA</sequence>
<gene>
    <name evidence="1" type="ORF">DAETH_23950</name>
</gene>
<organism evidence="1 2">
    <name type="scientific">Deinococcus aetherius</name>
    <dbReference type="NCBI Taxonomy" id="200252"/>
    <lineage>
        <taxon>Bacteria</taxon>
        <taxon>Thermotogati</taxon>
        <taxon>Deinococcota</taxon>
        <taxon>Deinococci</taxon>
        <taxon>Deinococcales</taxon>
        <taxon>Deinococcaceae</taxon>
        <taxon>Deinococcus</taxon>
    </lineage>
</organism>
<dbReference type="Proteomes" id="UP001064971">
    <property type="component" value="Chromosome"/>
</dbReference>
<dbReference type="EMBL" id="AP026560">
    <property type="protein sequence ID" value="BDP42426.1"/>
    <property type="molecule type" value="Genomic_DNA"/>
</dbReference>
<proteinExistence type="predicted"/>